<proteinExistence type="predicted"/>
<dbReference type="EMBL" id="CAJNIZ010043059">
    <property type="protein sequence ID" value="CAE7648377.1"/>
    <property type="molecule type" value="Genomic_DNA"/>
</dbReference>
<evidence type="ECO:0000313" key="2">
    <source>
        <dbReference type="Proteomes" id="UP000649617"/>
    </source>
</evidence>
<protein>
    <submittedName>
        <fullName evidence="1">Uncharacterized protein</fullName>
    </submittedName>
</protein>
<name>A0A812VMY9_SYMPI</name>
<gene>
    <name evidence="1" type="ORF">SPIL2461_LOCUS17259</name>
</gene>
<dbReference type="OrthoDB" id="491627at2759"/>
<dbReference type="AlphaFoldDB" id="A0A812VMY9"/>
<keyword evidence="2" id="KW-1185">Reference proteome</keyword>
<evidence type="ECO:0000313" key="1">
    <source>
        <dbReference type="EMBL" id="CAE7648377.1"/>
    </source>
</evidence>
<reference evidence="1" key="1">
    <citation type="submission" date="2021-02" db="EMBL/GenBank/DDBJ databases">
        <authorList>
            <person name="Dougan E. K."/>
            <person name="Rhodes N."/>
            <person name="Thang M."/>
            <person name="Chan C."/>
        </authorList>
    </citation>
    <scope>NUCLEOTIDE SEQUENCE</scope>
</reference>
<dbReference type="Proteomes" id="UP000649617">
    <property type="component" value="Unassembled WGS sequence"/>
</dbReference>
<accession>A0A812VMY9</accession>
<organism evidence="1 2">
    <name type="scientific">Symbiodinium pilosum</name>
    <name type="common">Dinoflagellate</name>
    <dbReference type="NCBI Taxonomy" id="2952"/>
    <lineage>
        <taxon>Eukaryota</taxon>
        <taxon>Sar</taxon>
        <taxon>Alveolata</taxon>
        <taxon>Dinophyceae</taxon>
        <taxon>Suessiales</taxon>
        <taxon>Symbiodiniaceae</taxon>
        <taxon>Symbiodinium</taxon>
    </lineage>
</organism>
<comment type="caution">
    <text evidence="1">The sequence shown here is derived from an EMBL/GenBank/DDBJ whole genome shotgun (WGS) entry which is preliminary data.</text>
</comment>
<sequence>MSASENICLPPSGVLKHDPTHLQQCSSWSLAFRQIEEAAATFIENVYVFNATRIEFFSATQLAVEAIQSYVASEEYTNQLQRVGNKVEFVINAVQSRLNSEDLRLARSRLQTEIDRLKLAAGNLRTVLDEKTELIARFLDECNELYVGTGPSGEYLLDICAQGNIECLENEQFGEHVTCCCGYHPATAYGEVISSQLIDGIASFDAPARVGRRLTGEERAAGSFWYRLVTSWNSRTLRPEAKAVFLSQTPCSTCQ</sequence>